<evidence type="ECO:0000313" key="2">
    <source>
        <dbReference type="EMBL" id="TYR17091.1"/>
    </source>
</evidence>
<gene>
    <name evidence="2" type="ORF">FYJ87_09735</name>
</gene>
<protein>
    <recommendedName>
        <fullName evidence="1">DipZ thioredoxin-like C-terminal domain-containing protein</fullName>
    </recommendedName>
</protein>
<sequence>MFTLNGTWILEEESVQTTSGGHLDINVFAKWVQLVVSGEGEIEVEYPDGATKSFPVTDGTLDLAKGDTPTEGVLRIRPTAGVKLYSLTFG</sequence>
<dbReference type="Proteomes" id="UP000324726">
    <property type="component" value="Unassembled WGS sequence"/>
</dbReference>
<accession>A0A5D4FKV1</accession>
<dbReference type="Pfam" id="PF17991">
    <property type="entry name" value="Thioredoxin_10"/>
    <property type="match status" value="1"/>
</dbReference>
<feature type="domain" description="DipZ thioredoxin-like C-terminal" evidence="1">
    <location>
        <begin position="2"/>
        <end position="90"/>
    </location>
</feature>
<dbReference type="InterPro" id="IPR041017">
    <property type="entry name" value="Thioredoxin_10"/>
</dbReference>
<dbReference type="Gene3D" id="2.60.120.260">
    <property type="entry name" value="Galactose-binding domain-like"/>
    <property type="match status" value="1"/>
</dbReference>
<evidence type="ECO:0000259" key="1">
    <source>
        <dbReference type="Pfam" id="PF17991"/>
    </source>
</evidence>
<organism evidence="2 3">
    <name type="scientific">Corynebacterium urealyticum</name>
    <dbReference type="NCBI Taxonomy" id="43771"/>
    <lineage>
        <taxon>Bacteria</taxon>
        <taxon>Bacillati</taxon>
        <taxon>Actinomycetota</taxon>
        <taxon>Actinomycetes</taxon>
        <taxon>Mycobacteriales</taxon>
        <taxon>Corynebacteriaceae</taxon>
        <taxon>Corynebacterium</taxon>
    </lineage>
</organism>
<comment type="caution">
    <text evidence="2">The sequence shown here is derived from an EMBL/GenBank/DDBJ whole genome shotgun (WGS) entry which is preliminary data.</text>
</comment>
<proteinExistence type="predicted"/>
<name>A0A5D4FKV1_9CORY</name>
<reference evidence="2 3" key="1">
    <citation type="submission" date="2019-08" db="EMBL/GenBank/DDBJ databases">
        <title>Draft genome of C. urealyticum strain VH4248.</title>
        <authorList>
            <person name="Navas J."/>
        </authorList>
    </citation>
    <scope>NUCLEOTIDE SEQUENCE [LARGE SCALE GENOMIC DNA]</scope>
    <source>
        <strain evidence="2 3">VH4248</strain>
    </source>
</reference>
<dbReference type="AlphaFoldDB" id="A0A5D4FKV1"/>
<evidence type="ECO:0000313" key="3">
    <source>
        <dbReference type="Proteomes" id="UP000324726"/>
    </source>
</evidence>
<dbReference type="EMBL" id="VSZI01000002">
    <property type="protein sequence ID" value="TYR17091.1"/>
    <property type="molecule type" value="Genomic_DNA"/>
</dbReference>